<keyword evidence="5 8" id="KW-0812">Transmembrane</keyword>
<dbReference type="InterPro" id="IPR005829">
    <property type="entry name" value="Sugar_transporter_CS"/>
</dbReference>
<feature type="transmembrane region" description="Helical" evidence="8">
    <location>
        <begin position="27"/>
        <end position="44"/>
    </location>
</feature>
<dbReference type="InterPro" id="IPR020846">
    <property type="entry name" value="MFS_dom"/>
</dbReference>
<feature type="transmembrane region" description="Helical" evidence="8">
    <location>
        <begin position="125"/>
        <end position="145"/>
    </location>
</feature>
<dbReference type="AlphaFoldDB" id="A0A420XRM1"/>
<dbReference type="OrthoDB" id="9814303at2"/>
<keyword evidence="4" id="KW-1003">Cell membrane</keyword>
<keyword evidence="3" id="KW-0813">Transport</keyword>
<dbReference type="FunFam" id="1.20.1720.10:FF:000005">
    <property type="entry name" value="Bcr/CflA family efflux transporter"/>
    <property type="match status" value="1"/>
</dbReference>
<keyword evidence="7 8" id="KW-0472">Membrane</keyword>
<protein>
    <submittedName>
        <fullName evidence="10">DHA1 family bicyclomycin/chloramphenicol resistance-like MFS transporter</fullName>
    </submittedName>
</protein>
<dbReference type="GO" id="GO:1990961">
    <property type="term" value="P:xenobiotic detoxification by transmembrane export across the plasma membrane"/>
    <property type="evidence" value="ECO:0007669"/>
    <property type="project" value="InterPro"/>
</dbReference>
<proteinExistence type="inferred from homology"/>
<evidence type="ECO:0000259" key="9">
    <source>
        <dbReference type="PROSITE" id="PS50850"/>
    </source>
</evidence>
<evidence type="ECO:0000313" key="11">
    <source>
        <dbReference type="Proteomes" id="UP000281955"/>
    </source>
</evidence>
<evidence type="ECO:0000256" key="7">
    <source>
        <dbReference type="ARBA" id="ARBA00023136"/>
    </source>
</evidence>
<evidence type="ECO:0000256" key="2">
    <source>
        <dbReference type="ARBA" id="ARBA00006236"/>
    </source>
</evidence>
<dbReference type="SUPFAM" id="SSF103473">
    <property type="entry name" value="MFS general substrate transporter"/>
    <property type="match status" value="1"/>
</dbReference>
<feature type="transmembrane region" description="Helical" evidence="8">
    <location>
        <begin position="96"/>
        <end position="119"/>
    </location>
</feature>
<dbReference type="InterPro" id="IPR004812">
    <property type="entry name" value="Efflux_drug-R_Bcr/CmlA"/>
</dbReference>
<dbReference type="GO" id="GO:0042910">
    <property type="term" value="F:xenobiotic transmembrane transporter activity"/>
    <property type="evidence" value="ECO:0007669"/>
    <property type="project" value="InterPro"/>
</dbReference>
<gene>
    <name evidence="10" type="ORF">CLV35_1217</name>
</gene>
<sequence>MSVATVRALSYRYATSTTAPASRRQRIKLVTVLGLLTALGPFTFDMYLPALPKLTTSLHTTDSAVQLTLTGTLVGVALGQLAIGPLSDAMGRRRPLLAGICVHIVASVLCAVAPTVAFLGVMRVLQGLGAAAASVTAMAVVRDLYSGTAAANTISRLILVLGISPVLAPSAGSALLGLTDWRGIFAALAGIGALMLVMSAFGLRETLPPARRRSGGVVDSGRTYRRLFGDRTFVGLVLTAACTMGVVFAYVSGSSFVLQDEFGLTETQFGMVFAFNAIALIGAPQMNVVLLRRFAPQQILLGGLTLGAVAGSTFLLVALTGFGGLPGFLVPLFCTLFSIGLCGPNTAALALSRHGEAAGTAASLLGAIQSGAGAAAAPLVGLLGNDSSAMATVVLGLAGTAVFLVVVVVRPRNIGSMDGALPTAAAVAH</sequence>
<feature type="transmembrane region" description="Helical" evidence="8">
    <location>
        <begin position="328"/>
        <end position="351"/>
    </location>
</feature>
<accession>A0A420XRM1</accession>
<dbReference type="InterPro" id="IPR036259">
    <property type="entry name" value="MFS_trans_sf"/>
</dbReference>
<keyword evidence="11" id="KW-1185">Reference proteome</keyword>
<dbReference type="Gene3D" id="1.20.1720.10">
    <property type="entry name" value="Multidrug resistance protein D"/>
    <property type="match status" value="1"/>
</dbReference>
<dbReference type="PROSITE" id="PS00216">
    <property type="entry name" value="SUGAR_TRANSPORT_1"/>
    <property type="match status" value="1"/>
</dbReference>
<dbReference type="Proteomes" id="UP000281955">
    <property type="component" value="Unassembled WGS sequence"/>
</dbReference>
<feature type="domain" description="Major facilitator superfamily (MFS) profile" evidence="9">
    <location>
        <begin position="29"/>
        <end position="414"/>
    </location>
</feature>
<evidence type="ECO:0000256" key="4">
    <source>
        <dbReference type="ARBA" id="ARBA00022475"/>
    </source>
</evidence>
<feature type="transmembrane region" description="Helical" evidence="8">
    <location>
        <begin position="184"/>
        <end position="203"/>
    </location>
</feature>
<evidence type="ECO:0000256" key="3">
    <source>
        <dbReference type="ARBA" id="ARBA00022448"/>
    </source>
</evidence>
<evidence type="ECO:0000256" key="5">
    <source>
        <dbReference type="ARBA" id="ARBA00022692"/>
    </source>
</evidence>
<dbReference type="PROSITE" id="PS50850">
    <property type="entry name" value="MFS"/>
    <property type="match status" value="1"/>
</dbReference>
<dbReference type="NCBIfam" id="TIGR00710">
    <property type="entry name" value="efflux_Bcr_CflA"/>
    <property type="match status" value="1"/>
</dbReference>
<dbReference type="EMBL" id="RBWV01000010">
    <property type="protein sequence ID" value="RKS77528.1"/>
    <property type="molecule type" value="Genomic_DNA"/>
</dbReference>
<dbReference type="InterPro" id="IPR011701">
    <property type="entry name" value="MFS"/>
</dbReference>
<dbReference type="CDD" id="cd17320">
    <property type="entry name" value="MFS_MdfA_MDR_like"/>
    <property type="match status" value="1"/>
</dbReference>
<evidence type="ECO:0000256" key="1">
    <source>
        <dbReference type="ARBA" id="ARBA00004651"/>
    </source>
</evidence>
<comment type="caution">
    <text evidence="10">The sequence shown here is derived from an EMBL/GenBank/DDBJ whole genome shotgun (WGS) entry which is preliminary data.</text>
</comment>
<dbReference type="PANTHER" id="PTHR23502">
    <property type="entry name" value="MAJOR FACILITATOR SUPERFAMILY"/>
    <property type="match status" value="1"/>
</dbReference>
<organism evidence="10 11">
    <name type="scientific">Motilibacter peucedani</name>
    <dbReference type="NCBI Taxonomy" id="598650"/>
    <lineage>
        <taxon>Bacteria</taxon>
        <taxon>Bacillati</taxon>
        <taxon>Actinomycetota</taxon>
        <taxon>Actinomycetes</taxon>
        <taxon>Motilibacterales</taxon>
        <taxon>Motilibacteraceae</taxon>
        <taxon>Motilibacter</taxon>
    </lineage>
</organism>
<evidence type="ECO:0000313" key="10">
    <source>
        <dbReference type="EMBL" id="RKS77528.1"/>
    </source>
</evidence>
<feature type="transmembrane region" description="Helical" evidence="8">
    <location>
        <begin position="64"/>
        <end position="84"/>
    </location>
</feature>
<dbReference type="RefSeq" id="WP_121192558.1">
    <property type="nucleotide sequence ID" value="NZ_RBWV01000010.1"/>
</dbReference>
<dbReference type="GO" id="GO:0005886">
    <property type="term" value="C:plasma membrane"/>
    <property type="evidence" value="ECO:0007669"/>
    <property type="project" value="UniProtKB-SubCell"/>
</dbReference>
<feature type="transmembrane region" description="Helical" evidence="8">
    <location>
        <begin position="363"/>
        <end position="383"/>
    </location>
</feature>
<reference evidence="10 11" key="1">
    <citation type="submission" date="2018-10" db="EMBL/GenBank/DDBJ databases">
        <title>Genomic Encyclopedia of Archaeal and Bacterial Type Strains, Phase II (KMG-II): from individual species to whole genera.</title>
        <authorList>
            <person name="Goeker M."/>
        </authorList>
    </citation>
    <scope>NUCLEOTIDE SEQUENCE [LARGE SCALE GENOMIC DNA]</scope>
    <source>
        <strain evidence="10 11">RP-AC37</strain>
    </source>
</reference>
<comment type="similarity">
    <text evidence="2">Belongs to the major facilitator superfamily. Bcr/CmlA family.</text>
</comment>
<feature type="transmembrane region" description="Helical" evidence="8">
    <location>
        <begin position="271"/>
        <end position="292"/>
    </location>
</feature>
<keyword evidence="6 8" id="KW-1133">Transmembrane helix</keyword>
<evidence type="ECO:0000256" key="6">
    <source>
        <dbReference type="ARBA" id="ARBA00022989"/>
    </source>
</evidence>
<dbReference type="Pfam" id="PF07690">
    <property type="entry name" value="MFS_1"/>
    <property type="match status" value="1"/>
</dbReference>
<evidence type="ECO:0000256" key="8">
    <source>
        <dbReference type="SAM" id="Phobius"/>
    </source>
</evidence>
<name>A0A420XRM1_9ACTN</name>
<feature type="transmembrane region" description="Helical" evidence="8">
    <location>
        <begin position="157"/>
        <end position="178"/>
    </location>
</feature>
<feature type="transmembrane region" description="Helical" evidence="8">
    <location>
        <begin position="389"/>
        <end position="409"/>
    </location>
</feature>
<feature type="transmembrane region" description="Helical" evidence="8">
    <location>
        <begin position="299"/>
        <end position="322"/>
    </location>
</feature>
<feature type="transmembrane region" description="Helical" evidence="8">
    <location>
        <begin position="232"/>
        <end position="251"/>
    </location>
</feature>
<dbReference type="InParanoid" id="A0A420XRM1"/>
<dbReference type="PANTHER" id="PTHR23502:SF132">
    <property type="entry name" value="POLYAMINE TRANSPORTER 2-RELATED"/>
    <property type="match status" value="1"/>
</dbReference>
<comment type="subcellular location">
    <subcellularLocation>
        <location evidence="1">Cell membrane</location>
        <topology evidence="1">Multi-pass membrane protein</topology>
    </subcellularLocation>
</comment>